<feature type="transmembrane region" description="Helical" evidence="1">
    <location>
        <begin position="80"/>
        <end position="98"/>
    </location>
</feature>
<evidence type="ECO:0000313" key="3">
    <source>
        <dbReference type="EMBL" id="MPM70931.1"/>
    </source>
</evidence>
<reference evidence="3" key="1">
    <citation type="submission" date="2019-08" db="EMBL/GenBank/DDBJ databases">
        <authorList>
            <person name="Kucharzyk K."/>
            <person name="Murdoch R.W."/>
            <person name="Higgins S."/>
            <person name="Loffler F."/>
        </authorList>
    </citation>
    <scope>NUCLEOTIDE SEQUENCE</scope>
</reference>
<keyword evidence="1" id="KW-0812">Transmembrane</keyword>
<keyword evidence="1" id="KW-0472">Membrane</keyword>
<feature type="transmembrane region" description="Helical" evidence="1">
    <location>
        <begin position="136"/>
        <end position="158"/>
    </location>
</feature>
<evidence type="ECO:0000259" key="2">
    <source>
        <dbReference type="Pfam" id="PF02517"/>
    </source>
</evidence>
<feature type="transmembrane region" description="Helical" evidence="1">
    <location>
        <begin position="7"/>
        <end position="28"/>
    </location>
</feature>
<dbReference type="InterPro" id="IPR003675">
    <property type="entry name" value="Rce1/LyrA-like_dom"/>
</dbReference>
<gene>
    <name evidence="3" type="ORF">SDC9_117892</name>
</gene>
<dbReference type="EMBL" id="VSSQ01023794">
    <property type="protein sequence ID" value="MPM70931.1"/>
    <property type="molecule type" value="Genomic_DNA"/>
</dbReference>
<comment type="caution">
    <text evidence="3">The sequence shown here is derived from an EMBL/GenBank/DDBJ whole genome shotgun (WGS) entry which is preliminary data.</text>
</comment>
<accession>A0A645C1W3</accession>
<keyword evidence="1" id="KW-1133">Transmembrane helix</keyword>
<dbReference type="AlphaFoldDB" id="A0A645C1W3"/>
<organism evidence="3">
    <name type="scientific">bioreactor metagenome</name>
    <dbReference type="NCBI Taxonomy" id="1076179"/>
    <lineage>
        <taxon>unclassified sequences</taxon>
        <taxon>metagenomes</taxon>
        <taxon>ecological metagenomes</taxon>
    </lineage>
</organism>
<feature type="domain" description="CAAX prenyl protease 2/Lysostaphin resistance protein A-like" evidence="2">
    <location>
        <begin position="105"/>
        <end position="203"/>
    </location>
</feature>
<feature type="transmembrane region" description="Helical" evidence="1">
    <location>
        <begin position="190"/>
        <end position="208"/>
    </location>
</feature>
<feature type="transmembrane region" description="Helical" evidence="1">
    <location>
        <begin position="104"/>
        <end position="124"/>
    </location>
</feature>
<feature type="transmembrane region" description="Helical" evidence="1">
    <location>
        <begin position="214"/>
        <end position="234"/>
    </location>
</feature>
<name>A0A645C1W3_9ZZZZ</name>
<protein>
    <recommendedName>
        <fullName evidence="2">CAAX prenyl protease 2/Lysostaphin resistance protein A-like domain-containing protein</fullName>
    </recommendedName>
</protein>
<dbReference type="GO" id="GO:0080120">
    <property type="term" value="P:CAAX-box protein maturation"/>
    <property type="evidence" value="ECO:0007669"/>
    <property type="project" value="UniProtKB-ARBA"/>
</dbReference>
<proteinExistence type="predicted"/>
<dbReference type="Pfam" id="PF02517">
    <property type="entry name" value="Rce1-like"/>
    <property type="match status" value="1"/>
</dbReference>
<dbReference type="GO" id="GO:0004175">
    <property type="term" value="F:endopeptidase activity"/>
    <property type="evidence" value="ECO:0007669"/>
    <property type="project" value="UniProtKB-ARBA"/>
</dbReference>
<feature type="transmembrane region" description="Helical" evidence="1">
    <location>
        <begin position="164"/>
        <end position="181"/>
    </location>
</feature>
<evidence type="ECO:0000256" key="1">
    <source>
        <dbReference type="SAM" id="Phobius"/>
    </source>
</evidence>
<sequence length="235" mass="26012">MKKTKSIIFSVLWAAIIIVFPVASGFIIVVSKSDAITSRLIQAAFMYISTAIPFIYCKVKNIAPKEILLAGIDKSGVKTCLFYIPLIMILLPMIVTGVDLSNIGYTLATFLFTLSVGIAEELYFRGIILRFLSNHFADLPVIFISALIFEIGHASGAFVESSPVMVLLSIFNAFLFGWIAAETALITKNIIPLMIFHCFFDFFTYQMLSTGKVMISIYGVRGTLMTIVAVYLLIK</sequence>
<feature type="transmembrane region" description="Helical" evidence="1">
    <location>
        <begin position="40"/>
        <end position="59"/>
    </location>
</feature>